<dbReference type="OrthoDB" id="6099369at2759"/>
<dbReference type="GO" id="GO:0019216">
    <property type="term" value="P:regulation of lipid metabolic process"/>
    <property type="evidence" value="ECO:0007669"/>
    <property type="project" value="TreeGrafter"/>
</dbReference>
<keyword evidence="2" id="KW-0175">Coiled coil</keyword>
<evidence type="ECO:0000313" key="3">
    <source>
        <dbReference type="EMBL" id="CAC5402918.1"/>
    </source>
</evidence>
<dbReference type="Proteomes" id="UP000507470">
    <property type="component" value="Unassembled WGS sequence"/>
</dbReference>
<protein>
    <submittedName>
        <fullName evidence="3">OPA3</fullName>
    </submittedName>
</protein>
<comment type="similarity">
    <text evidence="1">Belongs to the OPA3 family.</text>
</comment>
<dbReference type="AlphaFoldDB" id="A0A6J8D2I5"/>
<dbReference type="PANTHER" id="PTHR12499">
    <property type="entry name" value="OPTIC ATROPHY 3 PROTEIN OPA3"/>
    <property type="match status" value="1"/>
</dbReference>
<proteinExistence type="inferred from homology"/>
<name>A0A6J8D2I5_MYTCO</name>
<dbReference type="EMBL" id="CACVKT020006655">
    <property type="protein sequence ID" value="CAC5402918.1"/>
    <property type="molecule type" value="Genomic_DNA"/>
</dbReference>
<dbReference type="Pfam" id="PF07047">
    <property type="entry name" value="OPA3"/>
    <property type="match status" value="1"/>
</dbReference>
<dbReference type="PANTHER" id="PTHR12499:SF0">
    <property type="entry name" value="OPTIC ATROPHY 3 PROTEIN"/>
    <property type="match status" value="1"/>
</dbReference>
<evidence type="ECO:0000256" key="1">
    <source>
        <dbReference type="ARBA" id="ARBA00007584"/>
    </source>
</evidence>
<evidence type="ECO:0000313" key="4">
    <source>
        <dbReference type="Proteomes" id="UP000507470"/>
    </source>
</evidence>
<sequence>MVLPIVKLVTLLIRQFTRPIVHRLSVLSKRNQTFRSIIVPAAQRYHSMDCTVQNKLLGVGERVEALSEDEAFRVGTKLLGETLAYAISASFLLYEYNRSSRREQVKEEKRKDEIEKLQSQIHEYGTRTETEIKYLRRRIVDLEDKNLSLANYLSSLKSG</sequence>
<reference evidence="3 4" key="1">
    <citation type="submission" date="2020-06" db="EMBL/GenBank/DDBJ databases">
        <authorList>
            <person name="Li R."/>
            <person name="Bekaert M."/>
        </authorList>
    </citation>
    <scope>NUCLEOTIDE SEQUENCE [LARGE SCALE GENOMIC DNA]</scope>
    <source>
        <strain evidence="4">wild</strain>
    </source>
</reference>
<accession>A0A6J8D2I5</accession>
<dbReference type="GO" id="GO:0005739">
    <property type="term" value="C:mitochondrion"/>
    <property type="evidence" value="ECO:0007669"/>
    <property type="project" value="TreeGrafter"/>
</dbReference>
<keyword evidence="4" id="KW-1185">Reference proteome</keyword>
<evidence type="ECO:0000256" key="2">
    <source>
        <dbReference type="ARBA" id="ARBA00023054"/>
    </source>
</evidence>
<gene>
    <name evidence="3" type="ORF">MCOR_36847</name>
</gene>
<dbReference type="InterPro" id="IPR010754">
    <property type="entry name" value="OPA3-like"/>
</dbReference>
<organism evidence="3 4">
    <name type="scientific">Mytilus coruscus</name>
    <name type="common">Sea mussel</name>
    <dbReference type="NCBI Taxonomy" id="42192"/>
    <lineage>
        <taxon>Eukaryota</taxon>
        <taxon>Metazoa</taxon>
        <taxon>Spiralia</taxon>
        <taxon>Lophotrochozoa</taxon>
        <taxon>Mollusca</taxon>
        <taxon>Bivalvia</taxon>
        <taxon>Autobranchia</taxon>
        <taxon>Pteriomorphia</taxon>
        <taxon>Mytilida</taxon>
        <taxon>Mytiloidea</taxon>
        <taxon>Mytilidae</taxon>
        <taxon>Mytilinae</taxon>
        <taxon>Mytilus</taxon>
    </lineage>
</organism>